<evidence type="ECO:0000313" key="3">
    <source>
        <dbReference type="EMBL" id="WOX30940.1"/>
    </source>
</evidence>
<organism evidence="2 4">
    <name type="scientific">Pseudoalteromonas maricaloris</name>
    <dbReference type="NCBI Taxonomy" id="184924"/>
    <lineage>
        <taxon>Bacteria</taxon>
        <taxon>Pseudomonadati</taxon>
        <taxon>Pseudomonadota</taxon>
        <taxon>Gammaproteobacteria</taxon>
        <taxon>Alteromonadales</taxon>
        <taxon>Pseudoalteromonadaceae</taxon>
        <taxon>Pseudoalteromonas</taxon>
    </lineage>
</organism>
<dbReference type="GeneID" id="98337656"/>
<dbReference type="EMBL" id="WEIA01000022">
    <property type="protein sequence ID" value="NLR24021.1"/>
    <property type="molecule type" value="Genomic_DNA"/>
</dbReference>
<evidence type="ECO:0000313" key="5">
    <source>
        <dbReference type="Proteomes" id="UP001304419"/>
    </source>
</evidence>
<dbReference type="InterPro" id="IPR052917">
    <property type="entry name" value="Stress-Dev_Protein"/>
</dbReference>
<dbReference type="PANTHER" id="PTHR34818">
    <property type="entry name" value="PROTEIN BLI-3"/>
    <property type="match status" value="1"/>
</dbReference>
<dbReference type="SUPFAM" id="SSF50475">
    <property type="entry name" value="FMN-binding split barrel"/>
    <property type="match status" value="1"/>
</dbReference>
<dbReference type="Gene3D" id="2.30.110.10">
    <property type="entry name" value="Electron Transport, Fmn-binding Protein, Chain A"/>
    <property type="match status" value="1"/>
</dbReference>
<dbReference type="AlphaFoldDB" id="A0A8I2KPM9"/>
<reference evidence="2" key="1">
    <citation type="submission" date="2019-10" db="EMBL/GenBank/DDBJ databases">
        <authorList>
            <person name="Paulsen S."/>
        </authorList>
    </citation>
    <scope>NUCLEOTIDE SEQUENCE</scope>
    <source>
        <strain evidence="2">LMG 19692</strain>
    </source>
</reference>
<dbReference type="InterPro" id="IPR012349">
    <property type="entry name" value="Split_barrel_FMN-bd"/>
</dbReference>
<keyword evidence="5" id="KW-1185">Reference proteome</keyword>
<dbReference type="PANTHER" id="PTHR34818:SF1">
    <property type="entry name" value="PROTEIN BLI-3"/>
    <property type="match status" value="1"/>
</dbReference>
<evidence type="ECO:0000313" key="4">
    <source>
        <dbReference type="Proteomes" id="UP000646877"/>
    </source>
</evidence>
<dbReference type="InterPro" id="IPR038725">
    <property type="entry name" value="YdaG_split_barrel_FMN-bd"/>
</dbReference>
<name>A0A8I2KPM9_9GAMM</name>
<dbReference type="Proteomes" id="UP001304419">
    <property type="component" value="Chromosome 2"/>
</dbReference>
<sequence>MSDIKKTFWEALDSSPNVMIGLSDDNNHHEPMRAQLDKDANGEFWFFTSKTNRIAKCGKATAQFSSKGHNVFACIRGHLIEETRQDVLDAHWSRQAESWFEKGKDDPELIMLRFELDDAEIWHVSPDLSGLLKLAVGKNVEPEEMGERETVQFR</sequence>
<gene>
    <name evidence="2" type="ORF">F9Y85_22435</name>
    <name evidence="3" type="ORF">R5H13_24010</name>
</gene>
<dbReference type="EMBL" id="CP137579">
    <property type="protein sequence ID" value="WOX30940.1"/>
    <property type="molecule type" value="Genomic_DNA"/>
</dbReference>
<dbReference type="RefSeq" id="WP_039491276.1">
    <property type="nucleotide sequence ID" value="NZ_CBCSDF010000024.1"/>
</dbReference>
<evidence type="ECO:0000313" key="2">
    <source>
        <dbReference type="EMBL" id="NLR24021.1"/>
    </source>
</evidence>
<dbReference type="Proteomes" id="UP000646877">
    <property type="component" value="Unassembled WGS sequence"/>
</dbReference>
<reference evidence="3 5" key="2">
    <citation type="submission" date="2023-10" db="EMBL/GenBank/DDBJ databases">
        <title>To unveil natural product biosynthetic capacity in Pseudoalteromonas.</title>
        <authorList>
            <person name="Wang J."/>
        </authorList>
    </citation>
    <scope>NUCLEOTIDE SEQUENCE [LARGE SCALE GENOMIC DNA]</scope>
    <source>
        <strain evidence="3 5">DSM 15914</strain>
    </source>
</reference>
<evidence type="ECO:0000259" key="1">
    <source>
        <dbReference type="Pfam" id="PF16242"/>
    </source>
</evidence>
<feature type="domain" description="General stress protein FMN-binding split barrel" evidence="1">
    <location>
        <begin position="5"/>
        <end position="125"/>
    </location>
</feature>
<dbReference type="Pfam" id="PF16242">
    <property type="entry name" value="Pyrid_ox_like"/>
    <property type="match status" value="1"/>
</dbReference>
<accession>A0A8I2KPM9</accession>
<protein>
    <submittedName>
        <fullName evidence="2">General stress protein</fullName>
    </submittedName>
    <submittedName>
        <fullName evidence="3">Pyridoxamine 5'-phosphate oxidase family protein</fullName>
    </submittedName>
</protein>
<proteinExistence type="predicted"/>